<reference evidence="3 4" key="1">
    <citation type="submission" date="2017-02" db="EMBL/GenBank/DDBJ databases">
        <authorList>
            <person name="Peterson S.W."/>
        </authorList>
    </citation>
    <scope>NUCLEOTIDE SEQUENCE [LARGE SCALE GENOMIC DNA]</scope>
    <source>
        <strain evidence="3 4">DSM 18108</strain>
    </source>
</reference>
<sequence length="238" mass="25787">MIPGKLFHAAKLLSFFLFFTAFQLKAQSGVNNLPVVIKAPPAGSTAPLIVYITGDGGMKKFSANVIESFRQQNYPVVALNALKYFWSKKSPQQAAKDITSLITYYQAQWGSHRGVVLVGYSLGADVLPFIYTSLPPEIAGEVKHLVFLSPSLYTDLEVHLSDMLGRSGNKGMSVPAEINKIINKPLLLVFGAEEKDFNFSALNVRYEKMILPGGHAYDEDAGGVAGKILAALHAGVTP</sequence>
<evidence type="ECO:0000313" key="4">
    <source>
        <dbReference type="Proteomes" id="UP000190166"/>
    </source>
</evidence>
<dbReference type="InterPro" id="IPR029058">
    <property type="entry name" value="AB_hydrolase_fold"/>
</dbReference>
<dbReference type="SUPFAM" id="SSF53474">
    <property type="entry name" value="alpha/beta-Hydrolases"/>
    <property type="match status" value="1"/>
</dbReference>
<dbReference type="Proteomes" id="UP000190166">
    <property type="component" value="Unassembled WGS sequence"/>
</dbReference>
<evidence type="ECO:0000313" key="3">
    <source>
        <dbReference type="EMBL" id="SKD06981.1"/>
    </source>
</evidence>
<dbReference type="Pfam" id="PF06057">
    <property type="entry name" value="VirJ"/>
    <property type="match status" value="1"/>
</dbReference>
<dbReference type="STRING" id="393003.SAMN05660461_3636"/>
<feature type="signal peptide" evidence="1">
    <location>
        <begin position="1"/>
        <end position="26"/>
    </location>
</feature>
<dbReference type="EMBL" id="FUZZ01000002">
    <property type="protein sequence ID" value="SKD06981.1"/>
    <property type="molecule type" value="Genomic_DNA"/>
</dbReference>
<dbReference type="AlphaFoldDB" id="A0A1T5P2K7"/>
<evidence type="ECO:0000256" key="1">
    <source>
        <dbReference type="SAM" id="SignalP"/>
    </source>
</evidence>
<evidence type="ECO:0000259" key="2">
    <source>
        <dbReference type="Pfam" id="PF06057"/>
    </source>
</evidence>
<keyword evidence="1" id="KW-0732">Signal</keyword>
<feature type="domain" description="Bacterial virulence" evidence="2">
    <location>
        <begin position="48"/>
        <end position="234"/>
    </location>
</feature>
<keyword evidence="4" id="KW-1185">Reference proteome</keyword>
<gene>
    <name evidence="3" type="ORF">SAMN05660461_3636</name>
</gene>
<dbReference type="Gene3D" id="3.40.50.1820">
    <property type="entry name" value="alpha/beta hydrolase"/>
    <property type="match status" value="1"/>
</dbReference>
<feature type="chain" id="PRO_5013092289" evidence="1">
    <location>
        <begin position="27"/>
        <end position="238"/>
    </location>
</feature>
<accession>A0A1T5P2K7</accession>
<dbReference type="RefSeq" id="WP_079470889.1">
    <property type="nucleotide sequence ID" value="NZ_FUZZ01000002.1"/>
</dbReference>
<proteinExistence type="predicted"/>
<organism evidence="3 4">
    <name type="scientific">Chitinophaga ginsengisegetis</name>
    <dbReference type="NCBI Taxonomy" id="393003"/>
    <lineage>
        <taxon>Bacteria</taxon>
        <taxon>Pseudomonadati</taxon>
        <taxon>Bacteroidota</taxon>
        <taxon>Chitinophagia</taxon>
        <taxon>Chitinophagales</taxon>
        <taxon>Chitinophagaceae</taxon>
        <taxon>Chitinophaga</taxon>
    </lineage>
</organism>
<name>A0A1T5P2K7_9BACT</name>
<dbReference type="InterPro" id="IPR010333">
    <property type="entry name" value="VirJ"/>
</dbReference>
<protein>
    <submittedName>
        <fullName evidence="3">Virulence protein (VirJ)</fullName>
    </submittedName>
</protein>